<gene>
    <name evidence="8" type="ORF">FOZ60_009188</name>
</gene>
<dbReference type="OrthoDB" id="439285at2759"/>
<evidence type="ECO:0000256" key="4">
    <source>
        <dbReference type="ARBA" id="ARBA00023136"/>
    </source>
</evidence>
<dbReference type="PANTHER" id="PTHR22950">
    <property type="entry name" value="AMINO ACID TRANSPORTER"/>
    <property type="match status" value="1"/>
</dbReference>
<dbReference type="GO" id="GO:0015179">
    <property type="term" value="F:L-amino acid transmembrane transporter activity"/>
    <property type="evidence" value="ECO:0007669"/>
    <property type="project" value="TreeGrafter"/>
</dbReference>
<keyword evidence="2 6" id="KW-0812">Transmembrane</keyword>
<dbReference type="GO" id="GO:0005774">
    <property type="term" value="C:vacuolar membrane"/>
    <property type="evidence" value="ECO:0007669"/>
    <property type="project" value="TreeGrafter"/>
</dbReference>
<evidence type="ECO:0000259" key="7">
    <source>
        <dbReference type="Pfam" id="PF01490"/>
    </source>
</evidence>
<dbReference type="InterPro" id="IPR013057">
    <property type="entry name" value="AA_transpt_TM"/>
</dbReference>
<dbReference type="PANTHER" id="PTHR22950:SF349">
    <property type="entry name" value="AMINO ACID TRANSPORTER TRANSMEMBRANE DOMAIN-CONTAINING PROTEIN"/>
    <property type="match status" value="1"/>
</dbReference>
<evidence type="ECO:0000256" key="1">
    <source>
        <dbReference type="ARBA" id="ARBA00004141"/>
    </source>
</evidence>
<dbReference type="Pfam" id="PF01490">
    <property type="entry name" value="Aa_trans"/>
    <property type="match status" value="1"/>
</dbReference>
<organism evidence="8 9">
    <name type="scientific">Perkinsus olseni</name>
    <name type="common">Perkinsus atlanticus</name>
    <dbReference type="NCBI Taxonomy" id="32597"/>
    <lineage>
        <taxon>Eukaryota</taxon>
        <taxon>Sar</taxon>
        <taxon>Alveolata</taxon>
        <taxon>Perkinsozoa</taxon>
        <taxon>Perkinsea</taxon>
        <taxon>Perkinsida</taxon>
        <taxon>Perkinsidae</taxon>
        <taxon>Perkinsus</taxon>
    </lineage>
</organism>
<feature type="transmembrane region" description="Helical" evidence="6">
    <location>
        <begin position="168"/>
        <end position="190"/>
    </location>
</feature>
<feature type="compositionally biased region" description="Low complexity" evidence="5">
    <location>
        <begin position="1124"/>
        <end position="1133"/>
    </location>
</feature>
<feature type="compositionally biased region" description="Basic and acidic residues" evidence="5">
    <location>
        <begin position="971"/>
        <end position="991"/>
    </location>
</feature>
<sequence>MSEKSSISTKVSDFSVDSVATGGRPDGSSNFRTVINFALVAVGVGILALPRAIAQGGWVLGSILLAVAWGVAQYGTYLLYRCMYMNPEGGERFMSFQAIGKACFGRPGEIFTAFVQYLDLLLVCSLLVILVGDGMYELVPQLDHIWWCVIFVCVMLPLAMLPSMKEVAVVSFIGITAAFVTVIAVIGASVRETSDPVRVHDHFLWPLNANTAILAFTNFMNAFAVTTVVPTLVDNMQKPKQFPRVLAAGFLVIVSIFAAIAYSGYAGFGHDLLDYPNITYAIAYGRPRGDWLVIIVQVAIEVVCFSHFLVMFNPVCVGVEDALEAIHGGKVRYWIKMISRAILMVICFVIAVSVPGFGSLVDLIGATAVMFLQIIFPVVFFLVLERKRVKLGFKPSYGSAVSKYMQYVGRSKALSPTRGESSSEMAHMGEDTSESGMGDSDDHAYPPGLGYGNSPRKEGAPDGHINEDDDSDTSTTLHWTGDVLELDPSNPKCVVDGNTVVEHIIEQEKGPFQSAFPLAGVKMSDDTIEEVRRQVAVTHSHVASVARKGTMRAVDLDCASARKPHRFEVLSNSRRVYDLEACEGVDGSSYIVCTDGMYDIAISRFSPCLGARRDSGIAGCELYIHLEGEDRSEISEVHWCPLSSSEKITADTDAHDDEDNLDHVFFTVHADGSLCFWSLRHVRAVVAAGSHPPAANCPQGFSRVSIEVAKCEDVCLRVYKQAAQHYEDAASVDGDTPRKTSSPARVRRPGNCYCVPDTTHSAAEGRVTASLSSDGTRLATACGSHVRYFTVNPTTWEVHFLAEHDISSGEEVRGLRSAIIGCTETILITLEKALIIALQFKGEIQVGQIVRFTGSSPVAFVGSVDAVTIEAAPADTSSVDTEELTVEAPSETLTIALLTQPSASKSHWMLLVGWLRLASGFVAHSNPDPSVYTVVTWSVEDPGQPKYQYLYSNGAVLELDRVAAMLETAKGAEKEDEHTAVVEATPAKDRPQANGQTNAIAENSKSPTSGMKASDLLKRMLKLRGDTHAAPPPPTDTTTAAALEVSGAPLPGEISSGEEAQGGEAASSPSSHSSSAQPPAGGAKTSSDEQSGSAEGSPSAARKANPKSPTRRGSSETKPTGAVSESAGSSSLSPRKIPSQVAAPAEGDEEEEHPGMLTAKEFVPTSEPLNARQVRKFIRFLADTVQAACQKTIDAASTAEGKGESAEAVEQSLSAEVEKLSKCLAEDMTPEALTHHMMHSDKVWRGVRRLSNSINRASDEVSAEMAKSLPGIVKELFTERAVPAVVKAMQQKITEINTFEQPDSAVAGGALDGLSDGIVRVDQEVRGLGTRLAEIEAILQRTEQQAGETITNQQESVLGITEMIERMKSSGGSGGRGSAASVDASQVSAAVAIGLQDDIADLNNLASHLRADMDSLKSGNGEGVAWRVVLSGGQVSQQYHWAVATALELRENAASVLPPVQPASLREDLVGFACCEVDKLATVDSFVRSVAGVDSPSRTWPQEKCDRLNLALMQMLRLVDYLVWASSTFTSPEDLRSLESVVRVIGLDADAVEELCSAGAAERPDMVKQSLSRVIARLRAVKCRSSGMRLAVTELRSHLLSIQNEGVFRRPQISGSKSFRPRCHAAKGQLWKWDVAPDERHDAEPVGIECEILMTRTDLLSTTAVEDCSGDLLIFQFTV</sequence>
<feature type="region of interest" description="Disordered" evidence="5">
    <location>
        <begin position="1048"/>
        <end position="1153"/>
    </location>
</feature>
<name>A0A7J6PD16_PEROL</name>
<feature type="transmembrane region" description="Helical" evidence="6">
    <location>
        <begin position="59"/>
        <end position="80"/>
    </location>
</feature>
<evidence type="ECO:0000313" key="8">
    <source>
        <dbReference type="EMBL" id="KAF4694074.1"/>
    </source>
</evidence>
<feature type="compositionally biased region" description="Polar residues" evidence="5">
    <location>
        <begin position="1084"/>
        <end position="1096"/>
    </location>
</feature>
<proteinExistence type="predicted"/>
<evidence type="ECO:0000256" key="6">
    <source>
        <dbReference type="SAM" id="Phobius"/>
    </source>
</evidence>
<evidence type="ECO:0000256" key="5">
    <source>
        <dbReference type="SAM" id="MobiDB-lite"/>
    </source>
</evidence>
<feature type="domain" description="Amino acid transporter transmembrane" evidence="7">
    <location>
        <begin position="27"/>
        <end position="384"/>
    </location>
</feature>
<feature type="compositionally biased region" description="Polar residues" evidence="5">
    <location>
        <begin position="993"/>
        <end position="1011"/>
    </location>
</feature>
<feature type="transmembrane region" description="Helical" evidence="6">
    <location>
        <begin position="144"/>
        <end position="161"/>
    </location>
</feature>
<evidence type="ECO:0000256" key="3">
    <source>
        <dbReference type="ARBA" id="ARBA00022989"/>
    </source>
</evidence>
<feature type="transmembrane region" description="Helical" evidence="6">
    <location>
        <begin position="210"/>
        <end position="233"/>
    </location>
</feature>
<dbReference type="EMBL" id="JABANP010000037">
    <property type="protein sequence ID" value="KAF4694074.1"/>
    <property type="molecule type" value="Genomic_DNA"/>
</dbReference>
<evidence type="ECO:0000256" key="2">
    <source>
        <dbReference type="ARBA" id="ARBA00022692"/>
    </source>
</evidence>
<feature type="transmembrane region" description="Helical" evidence="6">
    <location>
        <begin position="333"/>
        <end position="357"/>
    </location>
</feature>
<keyword evidence="3 6" id="KW-1133">Transmembrane helix</keyword>
<protein>
    <recommendedName>
        <fullName evidence="7">Amino acid transporter transmembrane domain-containing protein</fullName>
    </recommendedName>
</protein>
<feature type="transmembrane region" description="Helical" evidence="6">
    <location>
        <begin position="245"/>
        <end position="265"/>
    </location>
</feature>
<comment type="subcellular location">
    <subcellularLocation>
        <location evidence="1">Membrane</location>
        <topology evidence="1">Multi-pass membrane protein</topology>
    </subcellularLocation>
</comment>
<accession>A0A7J6PD16</accession>
<feature type="compositionally biased region" description="Polar residues" evidence="5">
    <location>
        <begin position="1107"/>
        <end position="1118"/>
    </location>
</feature>
<feature type="transmembrane region" description="Helical" evidence="6">
    <location>
        <begin position="363"/>
        <end position="384"/>
    </location>
</feature>
<reference evidence="8 9" key="1">
    <citation type="submission" date="2020-04" db="EMBL/GenBank/DDBJ databases">
        <title>Perkinsus olseni comparative genomics.</title>
        <authorList>
            <person name="Bogema D.R."/>
        </authorList>
    </citation>
    <scope>NUCLEOTIDE SEQUENCE [LARGE SCALE GENOMIC DNA]</scope>
    <source>
        <strain evidence="8">00978-12</strain>
    </source>
</reference>
<feature type="region of interest" description="Disordered" evidence="5">
    <location>
        <begin position="971"/>
        <end position="1012"/>
    </location>
</feature>
<comment type="caution">
    <text evidence="8">The sequence shown here is derived from an EMBL/GenBank/DDBJ whole genome shotgun (WGS) entry which is preliminary data.</text>
</comment>
<feature type="transmembrane region" description="Helical" evidence="6">
    <location>
        <begin position="34"/>
        <end position="53"/>
    </location>
</feature>
<feature type="compositionally biased region" description="Basic and acidic residues" evidence="5">
    <location>
        <begin position="455"/>
        <end position="466"/>
    </location>
</feature>
<feature type="transmembrane region" description="Helical" evidence="6">
    <location>
        <begin position="110"/>
        <end position="132"/>
    </location>
</feature>
<feature type="region of interest" description="Disordered" evidence="5">
    <location>
        <begin position="414"/>
        <end position="476"/>
    </location>
</feature>
<keyword evidence="4 6" id="KW-0472">Membrane</keyword>
<feature type="compositionally biased region" description="Low complexity" evidence="5">
    <location>
        <begin position="1062"/>
        <end position="1083"/>
    </location>
</feature>
<evidence type="ECO:0000313" key="9">
    <source>
        <dbReference type="Proteomes" id="UP000541610"/>
    </source>
</evidence>
<dbReference type="Proteomes" id="UP000541610">
    <property type="component" value="Unassembled WGS sequence"/>
</dbReference>